<protein>
    <submittedName>
        <fullName evidence="1">Uncharacterized protein</fullName>
    </submittedName>
</protein>
<keyword evidence="2" id="KW-1185">Reference proteome</keyword>
<accession>A0ABV6Z0V6</accession>
<dbReference type="EMBL" id="JBHPBY010000261">
    <property type="protein sequence ID" value="MFC1852063.1"/>
    <property type="molecule type" value="Genomic_DNA"/>
</dbReference>
<dbReference type="Proteomes" id="UP001594351">
    <property type="component" value="Unassembled WGS sequence"/>
</dbReference>
<name>A0ABV6Z0V6_UNCC1</name>
<reference evidence="1 2" key="1">
    <citation type="submission" date="2024-09" db="EMBL/GenBank/DDBJ databases">
        <title>Laminarin stimulates single cell rates of sulfate reduction while oxygen inhibits transcriptomic activity in coastal marine sediment.</title>
        <authorList>
            <person name="Lindsay M."/>
            <person name="Orcutt B."/>
            <person name="Emerson D."/>
            <person name="Stepanauskas R."/>
            <person name="D'Angelo T."/>
        </authorList>
    </citation>
    <scope>NUCLEOTIDE SEQUENCE [LARGE SCALE GENOMIC DNA]</scope>
    <source>
        <strain evidence="1">SAG AM-311-K15</strain>
    </source>
</reference>
<sequence length="243" mass="26746">MATTLNGENNIPYTVSGFEKGRMAMPVVAEKIAFIPQTKYFGPARVLESNDQDGSVMVCIGSSDGAIETWAVSALAYSTGLTEGDTVLVSGENLNELYIIGILNRNFNEDKEKNQLVLKNGVRATLALHNQTEKLLVNSQSGEIIFEYDALTGKYRINAPAGDLEFCARDGNINFISDQDIRFESKRSIEMNTHRGLSMTVGNAFTKILSSFTLRPGKTKISSPDFCITAQRGTYQIDESRYS</sequence>
<evidence type="ECO:0000313" key="1">
    <source>
        <dbReference type="EMBL" id="MFC1852063.1"/>
    </source>
</evidence>
<proteinExistence type="predicted"/>
<comment type="caution">
    <text evidence="1">The sequence shown here is derived from an EMBL/GenBank/DDBJ whole genome shotgun (WGS) entry which is preliminary data.</text>
</comment>
<organism evidence="1 2">
    <name type="scientific">candidate division CSSED10-310 bacterium</name>
    <dbReference type="NCBI Taxonomy" id="2855610"/>
    <lineage>
        <taxon>Bacteria</taxon>
        <taxon>Bacteria division CSSED10-310</taxon>
    </lineage>
</organism>
<gene>
    <name evidence="1" type="ORF">ACFL27_17860</name>
</gene>
<feature type="non-terminal residue" evidence="1">
    <location>
        <position position="243"/>
    </location>
</feature>
<evidence type="ECO:0000313" key="2">
    <source>
        <dbReference type="Proteomes" id="UP001594351"/>
    </source>
</evidence>